<dbReference type="SUPFAM" id="SSF52833">
    <property type="entry name" value="Thioredoxin-like"/>
    <property type="match status" value="1"/>
</dbReference>
<dbReference type="PROSITE" id="PS50405">
    <property type="entry name" value="GST_CTER"/>
    <property type="match status" value="1"/>
</dbReference>
<dbReference type="Pfam" id="PF13409">
    <property type="entry name" value="GST_N_2"/>
    <property type="match status" value="1"/>
</dbReference>
<dbReference type="RefSeq" id="WP_145398465.1">
    <property type="nucleotide sequence ID" value="NZ_VLKU01000007.1"/>
</dbReference>
<feature type="domain" description="GST N-terminal" evidence="1">
    <location>
        <begin position="1"/>
        <end position="84"/>
    </location>
</feature>
<feature type="domain" description="GST C-terminal" evidence="2">
    <location>
        <begin position="90"/>
        <end position="212"/>
    </location>
</feature>
<dbReference type="EMBL" id="VLKU01000007">
    <property type="protein sequence ID" value="TWI33447.1"/>
    <property type="molecule type" value="Genomic_DNA"/>
</dbReference>
<evidence type="ECO:0000313" key="4">
    <source>
        <dbReference type="Proteomes" id="UP000316225"/>
    </source>
</evidence>
<dbReference type="OrthoDB" id="7583243at2"/>
<organism evidence="3 4">
    <name type="scientific">Paracoccus sulfuroxidans</name>
    <dbReference type="NCBI Taxonomy" id="384678"/>
    <lineage>
        <taxon>Bacteria</taxon>
        <taxon>Pseudomonadati</taxon>
        <taxon>Pseudomonadota</taxon>
        <taxon>Alphaproteobacteria</taxon>
        <taxon>Rhodobacterales</taxon>
        <taxon>Paracoccaceae</taxon>
        <taxon>Paracoccus</taxon>
    </lineage>
</organism>
<dbReference type="AlphaFoldDB" id="A0A562NMK7"/>
<dbReference type="InterPro" id="IPR036249">
    <property type="entry name" value="Thioredoxin-like_sf"/>
</dbReference>
<evidence type="ECO:0000259" key="2">
    <source>
        <dbReference type="PROSITE" id="PS50405"/>
    </source>
</evidence>
<sequence length="212" mass="23793">MAQMLLYRRRGWGSALIEVQLAWYGMPVDLVEVGDVFRDAEERERLIRINPAGQVPALVLPDGRLMTESAAITLHLADLAGSADLVPQPAAPERADFLRWLIFIVAQIYPCFTFGDAPARYVTDPQAQEEMQQRIFARAEQMWLALGQAASADGPWFLGERFSALDLYLGVMGHWEPGLEWFRTHLPRVDAIRQAVQGEPRLAPAFAANFDD</sequence>
<dbReference type="SUPFAM" id="SSF47616">
    <property type="entry name" value="GST C-terminal domain-like"/>
    <property type="match status" value="1"/>
</dbReference>
<dbReference type="CDD" id="cd03057">
    <property type="entry name" value="GST_N_Beta"/>
    <property type="match status" value="1"/>
</dbReference>
<evidence type="ECO:0000259" key="1">
    <source>
        <dbReference type="PROSITE" id="PS50404"/>
    </source>
</evidence>
<dbReference type="InterPro" id="IPR004045">
    <property type="entry name" value="Glutathione_S-Trfase_N"/>
</dbReference>
<dbReference type="InterPro" id="IPR036282">
    <property type="entry name" value="Glutathione-S-Trfase_C_sf"/>
</dbReference>
<dbReference type="InterPro" id="IPR010987">
    <property type="entry name" value="Glutathione-S-Trfase_C-like"/>
</dbReference>
<name>A0A562NMK7_9RHOB</name>
<evidence type="ECO:0000313" key="3">
    <source>
        <dbReference type="EMBL" id="TWI33447.1"/>
    </source>
</evidence>
<reference evidence="3 4" key="1">
    <citation type="journal article" date="2015" name="Stand. Genomic Sci.">
        <title>Genomic Encyclopedia of Bacterial and Archaeal Type Strains, Phase III: the genomes of soil and plant-associated and newly described type strains.</title>
        <authorList>
            <person name="Whitman W.B."/>
            <person name="Woyke T."/>
            <person name="Klenk H.P."/>
            <person name="Zhou Y."/>
            <person name="Lilburn T.G."/>
            <person name="Beck B.J."/>
            <person name="De Vos P."/>
            <person name="Vandamme P."/>
            <person name="Eisen J.A."/>
            <person name="Garrity G."/>
            <person name="Hugenholtz P."/>
            <person name="Kyrpides N.C."/>
        </authorList>
    </citation>
    <scope>NUCLEOTIDE SEQUENCE [LARGE SCALE GENOMIC DNA]</scope>
    <source>
        <strain evidence="3 4">CGMCC 1.5364</strain>
    </source>
</reference>
<dbReference type="Gene3D" id="3.40.30.10">
    <property type="entry name" value="Glutaredoxin"/>
    <property type="match status" value="1"/>
</dbReference>
<proteinExistence type="predicted"/>
<dbReference type="PROSITE" id="PS50404">
    <property type="entry name" value="GST_NTER"/>
    <property type="match status" value="1"/>
</dbReference>
<dbReference type="Proteomes" id="UP000316225">
    <property type="component" value="Unassembled WGS sequence"/>
</dbReference>
<dbReference type="Gene3D" id="1.20.1050.10">
    <property type="match status" value="1"/>
</dbReference>
<comment type="caution">
    <text evidence="3">The sequence shown here is derived from an EMBL/GenBank/DDBJ whole genome shotgun (WGS) entry which is preliminary data.</text>
</comment>
<dbReference type="PANTHER" id="PTHR44051">
    <property type="entry name" value="GLUTATHIONE S-TRANSFERASE-RELATED"/>
    <property type="match status" value="1"/>
</dbReference>
<gene>
    <name evidence="3" type="ORF">IQ24_02592</name>
</gene>
<keyword evidence="4" id="KW-1185">Reference proteome</keyword>
<accession>A0A562NMK7</accession>
<protein>
    <submittedName>
        <fullName evidence="3">GST-like protein</fullName>
    </submittedName>
</protein>
<dbReference type="PANTHER" id="PTHR44051:SF8">
    <property type="entry name" value="GLUTATHIONE S-TRANSFERASE GSTA"/>
    <property type="match status" value="1"/>
</dbReference>